<feature type="signal peptide" evidence="2">
    <location>
        <begin position="1"/>
        <end position="18"/>
    </location>
</feature>
<keyword evidence="4" id="KW-1185">Reference proteome</keyword>
<dbReference type="GeneID" id="81620282"/>
<reference evidence="3" key="1">
    <citation type="submission" date="2022-12" db="EMBL/GenBank/DDBJ databases">
        <authorList>
            <person name="Petersen C."/>
        </authorList>
    </citation>
    <scope>NUCLEOTIDE SEQUENCE</scope>
    <source>
        <strain evidence="3">IBT 30728</strain>
    </source>
</reference>
<feature type="compositionally biased region" description="Polar residues" evidence="1">
    <location>
        <begin position="302"/>
        <end position="345"/>
    </location>
</feature>
<protein>
    <recommendedName>
        <fullName evidence="5">Lytic polysaccharide monooxygenase</fullName>
    </recommendedName>
</protein>
<comment type="caution">
    <text evidence="3">The sequence shown here is derived from an EMBL/GenBank/DDBJ whole genome shotgun (WGS) entry which is preliminary data.</text>
</comment>
<evidence type="ECO:0000313" key="4">
    <source>
        <dbReference type="Proteomes" id="UP001148312"/>
    </source>
</evidence>
<dbReference type="Gene3D" id="2.70.50.70">
    <property type="match status" value="1"/>
</dbReference>
<evidence type="ECO:0000256" key="1">
    <source>
        <dbReference type="SAM" id="MobiDB-lite"/>
    </source>
</evidence>
<dbReference type="EMBL" id="JAPWDQ010000001">
    <property type="protein sequence ID" value="KAJ5495313.1"/>
    <property type="molecule type" value="Genomic_DNA"/>
</dbReference>
<organism evidence="3 4">
    <name type="scientific">Penicillium diatomitis</name>
    <dbReference type="NCBI Taxonomy" id="2819901"/>
    <lineage>
        <taxon>Eukaryota</taxon>
        <taxon>Fungi</taxon>
        <taxon>Dikarya</taxon>
        <taxon>Ascomycota</taxon>
        <taxon>Pezizomycotina</taxon>
        <taxon>Eurotiomycetes</taxon>
        <taxon>Eurotiomycetidae</taxon>
        <taxon>Eurotiales</taxon>
        <taxon>Aspergillaceae</taxon>
        <taxon>Penicillium</taxon>
    </lineage>
</organism>
<dbReference type="PANTHER" id="PTHR36182">
    <property type="entry name" value="PROTEIN, PUTATIVE (AFU_ORTHOLOGUE AFUA_6G10930)-RELATED"/>
    <property type="match status" value="1"/>
</dbReference>
<dbReference type="Proteomes" id="UP001148312">
    <property type="component" value="Unassembled WGS sequence"/>
</dbReference>
<dbReference type="RefSeq" id="XP_056794326.1">
    <property type="nucleotide sequence ID" value="XM_056930033.1"/>
</dbReference>
<accession>A0A9W9XLX5</accession>
<name>A0A9W9XLX5_9EURO</name>
<feature type="region of interest" description="Disordered" evidence="1">
    <location>
        <begin position="204"/>
        <end position="345"/>
    </location>
</feature>
<feature type="chain" id="PRO_5040781921" description="Lytic polysaccharide monooxygenase" evidence="2">
    <location>
        <begin position="19"/>
        <end position="384"/>
    </location>
</feature>
<keyword evidence="2" id="KW-0732">Signal</keyword>
<evidence type="ECO:0000313" key="3">
    <source>
        <dbReference type="EMBL" id="KAJ5495313.1"/>
    </source>
</evidence>
<reference evidence="3" key="2">
    <citation type="journal article" date="2023" name="IMA Fungus">
        <title>Comparative genomic study of the Penicillium genus elucidates a diverse pangenome and 15 lateral gene transfer events.</title>
        <authorList>
            <person name="Petersen C."/>
            <person name="Sorensen T."/>
            <person name="Nielsen M.R."/>
            <person name="Sondergaard T.E."/>
            <person name="Sorensen J.L."/>
            <person name="Fitzpatrick D.A."/>
            <person name="Frisvad J.C."/>
            <person name="Nielsen K.L."/>
        </authorList>
    </citation>
    <scope>NUCLEOTIDE SEQUENCE</scope>
    <source>
        <strain evidence="3">IBT 30728</strain>
    </source>
</reference>
<dbReference type="PANTHER" id="PTHR36182:SF2">
    <property type="entry name" value="LYTIC POLYSACCHARIDE MONOOXYGENASE"/>
    <property type="match status" value="1"/>
</dbReference>
<proteinExistence type="predicted"/>
<evidence type="ECO:0000256" key="2">
    <source>
        <dbReference type="SAM" id="SignalP"/>
    </source>
</evidence>
<evidence type="ECO:0008006" key="5">
    <source>
        <dbReference type="Google" id="ProtNLM"/>
    </source>
</evidence>
<sequence length="384" mass="39427">MFVKSFLIAALGVAGVNAHMKMAFPVPYGKDTLDNSPLKSQGEDFPCKLRGNTYTVSTENMMEIGVNQTLQLLGQATHGGGSCQISLTEDRAPTKDTVWKVIKSFHGGCPTKQSGNLGGDANAMDPDTWKFAIPEDIAPGKYTLAWTWFNRIGNREMYMNCAPVTVTGGSSKRDVAPVQKRTANYPPMFVANVNGCTTQEGVDIRFPQPGPNVETWKEDPKLAPEGVPACSGVPKFGGAGDTTASGSSAGSGSGSSGSGAGTGSSSGSGSGSGAQPVSSTIGGGAPTGSPSQTGAPVPVSTAAPNQTTVLSVPQPGLPSTSSVAPLPSSTSEPNSQAALSGPCNNEGSWNCIAGTAFQRCASGQWTPRSRWRQVLGVPPVRART</sequence>
<gene>
    <name evidence="3" type="ORF">N7539_000429</name>
</gene>
<dbReference type="AlphaFoldDB" id="A0A9W9XLX5"/>
<feature type="compositionally biased region" description="Gly residues" evidence="1">
    <location>
        <begin position="249"/>
        <end position="272"/>
    </location>
</feature>